<protein>
    <submittedName>
        <fullName evidence="1">Uncharacterized protein</fullName>
    </submittedName>
</protein>
<evidence type="ECO:0000313" key="1">
    <source>
        <dbReference type="EMBL" id="GAN97977.1"/>
    </source>
</evidence>
<dbReference type="AlphaFoldDB" id="A0A0D6Q332"/>
<accession>A0A0D6Q332</accession>
<proteinExistence type="predicted"/>
<organism evidence="1 2">
    <name type="scientific">Komagataeibacter europaeus NBRC 3261</name>
    <dbReference type="NCBI Taxonomy" id="1234669"/>
    <lineage>
        <taxon>Bacteria</taxon>
        <taxon>Pseudomonadati</taxon>
        <taxon>Pseudomonadota</taxon>
        <taxon>Alphaproteobacteria</taxon>
        <taxon>Acetobacterales</taxon>
        <taxon>Acetobacteraceae</taxon>
        <taxon>Komagataeibacter</taxon>
    </lineage>
</organism>
<gene>
    <name evidence="1" type="ORF">Geu3261_0351_019</name>
</gene>
<sequence length="67" mass="7788">MALPKIEDRSITELLEDIERLKDVIDKMHPDKRANIPLDLHNAISRIIEDMHKIGKEIDKRIASSEE</sequence>
<name>A0A0D6Q332_KOMEU</name>
<dbReference type="Proteomes" id="UP000032675">
    <property type="component" value="Unassembled WGS sequence"/>
</dbReference>
<comment type="caution">
    <text evidence="1">The sequence shown here is derived from an EMBL/GenBank/DDBJ whole genome shotgun (WGS) entry which is preliminary data.</text>
</comment>
<evidence type="ECO:0000313" key="2">
    <source>
        <dbReference type="Proteomes" id="UP000032675"/>
    </source>
</evidence>
<dbReference type="EMBL" id="BANI01000296">
    <property type="protein sequence ID" value="GAN97977.1"/>
    <property type="molecule type" value="Genomic_DNA"/>
</dbReference>
<reference evidence="1 2" key="1">
    <citation type="submission" date="2012-11" db="EMBL/GenBank/DDBJ databases">
        <title>Whole genome sequence of Gluconacetobacter europaeus NBRC3261.</title>
        <authorList>
            <person name="Azuma Y."/>
            <person name="Higashiura N."/>
            <person name="Hirakawa H."/>
            <person name="Matsushita K."/>
        </authorList>
    </citation>
    <scope>NUCLEOTIDE SEQUENCE [LARGE SCALE GENOMIC DNA]</scope>
    <source>
        <strain evidence="1 2">NBRC 3261</strain>
    </source>
</reference>
<dbReference type="RefSeq" id="WP_148425102.1">
    <property type="nucleotide sequence ID" value="NZ_BANI01000296.1"/>
</dbReference>